<gene>
    <name evidence="1" type="ORF">PLEPLA_LOCUS16555</name>
</gene>
<name>A0A9N7YIZ3_PLEPL</name>
<proteinExistence type="predicted"/>
<dbReference type="Proteomes" id="UP001153269">
    <property type="component" value="Unassembled WGS sequence"/>
</dbReference>
<organism evidence="1 2">
    <name type="scientific">Pleuronectes platessa</name>
    <name type="common">European plaice</name>
    <dbReference type="NCBI Taxonomy" id="8262"/>
    <lineage>
        <taxon>Eukaryota</taxon>
        <taxon>Metazoa</taxon>
        <taxon>Chordata</taxon>
        <taxon>Craniata</taxon>
        <taxon>Vertebrata</taxon>
        <taxon>Euteleostomi</taxon>
        <taxon>Actinopterygii</taxon>
        <taxon>Neopterygii</taxon>
        <taxon>Teleostei</taxon>
        <taxon>Neoteleostei</taxon>
        <taxon>Acanthomorphata</taxon>
        <taxon>Carangaria</taxon>
        <taxon>Pleuronectiformes</taxon>
        <taxon>Pleuronectoidei</taxon>
        <taxon>Pleuronectidae</taxon>
        <taxon>Pleuronectes</taxon>
    </lineage>
</organism>
<evidence type="ECO:0000313" key="1">
    <source>
        <dbReference type="EMBL" id="CAB1428582.1"/>
    </source>
</evidence>
<reference evidence="1" key="1">
    <citation type="submission" date="2020-03" db="EMBL/GenBank/DDBJ databases">
        <authorList>
            <person name="Weist P."/>
        </authorList>
    </citation>
    <scope>NUCLEOTIDE SEQUENCE</scope>
</reference>
<comment type="caution">
    <text evidence="1">The sequence shown here is derived from an EMBL/GenBank/DDBJ whole genome shotgun (WGS) entry which is preliminary data.</text>
</comment>
<dbReference type="AlphaFoldDB" id="A0A9N7YIZ3"/>
<sequence>MTAPHESLSSVSSSMQSRFPDLYCGTCPDEGGGAHIILRRTSSCGAHHPSGHIILWHTSSCSANRPAAHIIPRRLWRTSSCTHIILQRTSSCSKSSCGALHPEAHVVLRCTSSCSALHPAALIILRRTSSCGTHRAVHILLGPAQGLICAGSCRNRIRHLLVLACPCSGTYLADPQCGPGPPRPPPPDKRYTADGVRYIVQGGGWWRRRLMYASLF</sequence>
<keyword evidence="2" id="KW-1185">Reference proteome</keyword>
<dbReference type="EMBL" id="CADEAL010001067">
    <property type="protein sequence ID" value="CAB1428582.1"/>
    <property type="molecule type" value="Genomic_DNA"/>
</dbReference>
<protein>
    <submittedName>
        <fullName evidence="1">Uncharacterized protein</fullName>
    </submittedName>
</protein>
<evidence type="ECO:0000313" key="2">
    <source>
        <dbReference type="Proteomes" id="UP001153269"/>
    </source>
</evidence>
<accession>A0A9N7YIZ3</accession>